<dbReference type="Pfam" id="PF13460">
    <property type="entry name" value="NAD_binding_10"/>
    <property type="match status" value="1"/>
</dbReference>
<gene>
    <name evidence="2" type="ORF">IHE71_06605</name>
</gene>
<dbReference type="PANTHER" id="PTHR43162">
    <property type="match status" value="1"/>
</dbReference>
<dbReference type="PANTHER" id="PTHR43162:SF1">
    <property type="entry name" value="PRESTALK A DIFFERENTIATION PROTEIN A"/>
    <property type="match status" value="1"/>
</dbReference>
<organism evidence="2 3">
    <name type="scientific">Myceligenerans pegani</name>
    <dbReference type="NCBI Taxonomy" id="2776917"/>
    <lineage>
        <taxon>Bacteria</taxon>
        <taxon>Bacillati</taxon>
        <taxon>Actinomycetota</taxon>
        <taxon>Actinomycetes</taxon>
        <taxon>Micrococcales</taxon>
        <taxon>Promicromonosporaceae</taxon>
        <taxon>Myceligenerans</taxon>
    </lineage>
</organism>
<feature type="domain" description="NAD(P)-binding" evidence="1">
    <location>
        <begin position="9"/>
        <end position="177"/>
    </location>
</feature>
<dbReference type="Gene3D" id="3.40.50.720">
    <property type="entry name" value="NAD(P)-binding Rossmann-like Domain"/>
    <property type="match status" value="1"/>
</dbReference>
<dbReference type="SUPFAM" id="SSF51735">
    <property type="entry name" value="NAD(P)-binding Rossmann-fold domains"/>
    <property type="match status" value="1"/>
</dbReference>
<evidence type="ECO:0000313" key="2">
    <source>
        <dbReference type="EMBL" id="MBE1875378.1"/>
    </source>
</evidence>
<sequence>MTRTVFVTGARGKTGREVVAQLAGRGDTEVRGGSSRSPQLPTTVAFDWRDQTTWPKAVGGADAIYLGRPDVEDSPELIEQLIAAAPGAHVVLVSEQGAERVAADGWVRRVEAAVTNNADRWTILRPSWFQQVLTDPRYFLESIRRQRTISLSTGGTPIAWVDTRDIAAVAVQAIVDPATHQGRTYTLTGPAAVTTADIAAGISAATGTAVKAVDVPLNQAVAGAAPWLAEVVGNMFGRVHDGTFAVVSDAVETVTGNAPRAVQDFVTEHAHLWSS</sequence>
<reference evidence="2 3" key="1">
    <citation type="submission" date="2020-10" db="EMBL/GenBank/DDBJ databases">
        <title>Myceligenerans pegani sp. nov., an endophytic actinomycete isolated from Peganum harmala L. in Xinjiang, China.</title>
        <authorList>
            <person name="Xin L."/>
        </authorList>
    </citation>
    <scope>NUCLEOTIDE SEQUENCE [LARGE SCALE GENOMIC DNA]</scope>
    <source>
        <strain evidence="2 3">TRM65318</strain>
    </source>
</reference>
<proteinExistence type="predicted"/>
<evidence type="ECO:0000259" key="1">
    <source>
        <dbReference type="Pfam" id="PF13460"/>
    </source>
</evidence>
<dbReference type="InterPro" id="IPR016040">
    <property type="entry name" value="NAD(P)-bd_dom"/>
</dbReference>
<evidence type="ECO:0000313" key="3">
    <source>
        <dbReference type="Proteomes" id="UP000625527"/>
    </source>
</evidence>
<dbReference type="RefSeq" id="WP_192861955.1">
    <property type="nucleotide sequence ID" value="NZ_JADAQT010000063.1"/>
</dbReference>
<dbReference type="EMBL" id="JADAQT010000063">
    <property type="protein sequence ID" value="MBE1875378.1"/>
    <property type="molecule type" value="Genomic_DNA"/>
</dbReference>
<dbReference type="Proteomes" id="UP000625527">
    <property type="component" value="Unassembled WGS sequence"/>
</dbReference>
<dbReference type="InterPro" id="IPR036291">
    <property type="entry name" value="NAD(P)-bd_dom_sf"/>
</dbReference>
<name>A0ABR9MX02_9MICO</name>
<accession>A0ABR9MX02</accession>
<protein>
    <submittedName>
        <fullName evidence="2">NAD(P)H-binding protein</fullName>
    </submittedName>
</protein>
<dbReference type="Gene3D" id="3.90.25.10">
    <property type="entry name" value="UDP-galactose 4-epimerase, domain 1"/>
    <property type="match status" value="1"/>
</dbReference>
<keyword evidence="3" id="KW-1185">Reference proteome</keyword>
<dbReference type="InterPro" id="IPR051604">
    <property type="entry name" value="Ergot_Alk_Oxidoreductase"/>
</dbReference>
<comment type="caution">
    <text evidence="2">The sequence shown here is derived from an EMBL/GenBank/DDBJ whole genome shotgun (WGS) entry which is preliminary data.</text>
</comment>